<gene>
    <name evidence="2" type="ORF">KDY119_02144</name>
</gene>
<dbReference type="EMBL" id="CP045529">
    <property type="protein sequence ID" value="QFU98627.1"/>
    <property type="molecule type" value="Genomic_DNA"/>
</dbReference>
<protein>
    <submittedName>
        <fullName evidence="2">Uncharacterized protein</fullName>
    </submittedName>
</protein>
<feature type="region of interest" description="Disordered" evidence="1">
    <location>
        <begin position="106"/>
        <end position="140"/>
    </location>
</feature>
<evidence type="ECO:0000313" key="3">
    <source>
        <dbReference type="Proteomes" id="UP000326702"/>
    </source>
</evidence>
<proteinExistence type="predicted"/>
<accession>A0A5P9QB18</accession>
<evidence type="ECO:0000313" key="2">
    <source>
        <dbReference type="EMBL" id="QFU98627.1"/>
    </source>
</evidence>
<organism evidence="2 3">
    <name type="scientific">Luteimicrobium xylanilyticum</name>
    <dbReference type="NCBI Taxonomy" id="1133546"/>
    <lineage>
        <taxon>Bacteria</taxon>
        <taxon>Bacillati</taxon>
        <taxon>Actinomycetota</taxon>
        <taxon>Actinomycetes</taxon>
        <taxon>Micrococcales</taxon>
        <taxon>Luteimicrobium</taxon>
    </lineage>
</organism>
<evidence type="ECO:0000256" key="1">
    <source>
        <dbReference type="SAM" id="MobiDB-lite"/>
    </source>
</evidence>
<reference evidence="2 3" key="1">
    <citation type="submission" date="2019-10" db="EMBL/GenBank/DDBJ databases">
        <title>Genome sequence of Luteimicrobium xylanilyticum HY-24.</title>
        <authorList>
            <person name="Kim D.Y."/>
            <person name="Park H.-Y."/>
        </authorList>
    </citation>
    <scope>NUCLEOTIDE SEQUENCE [LARGE SCALE GENOMIC DNA]</scope>
    <source>
        <strain evidence="2 3">HY-24</strain>
    </source>
</reference>
<dbReference type="RefSeq" id="WP_036949754.1">
    <property type="nucleotide sequence ID" value="NZ_BAABIH010000017.1"/>
</dbReference>
<dbReference type="AlphaFoldDB" id="A0A5P9QB18"/>
<keyword evidence="3" id="KW-1185">Reference proteome</keyword>
<dbReference type="Proteomes" id="UP000326702">
    <property type="component" value="Chromosome"/>
</dbReference>
<name>A0A5P9QB18_9MICO</name>
<dbReference type="OrthoDB" id="5146490at2"/>
<sequence length="140" mass="15075">MPRPSISELADSLVASCGEVVGEIQAHAGARWALVRVASQPDPVKVSVDIRGLEQRLDRAVAGGARDGFPDVDARTAARRLASVNLDEEIDSAHAVVYEAGLDRQGRTWRRTGEPVDPPADLPPGDYRWSARTRTTPPSP</sequence>
<dbReference type="KEGG" id="lxl:KDY119_02144"/>